<organism evidence="2 3">
    <name type="scientific">Rangifer tarandus platyrhynchus</name>
    <name type="common">Svalbard reindeer</name>
    <dbReference type="NCBI Taxonomy" id="3082113"/>
    <lineage>
        <taxon>Eukaryota</taxon>
        <taxon>Metazoa</taxon>
        <taxon>Chordata</taxon>
        <taxon>Craniata</taxon>
        <taxon>Vertebrata</taxon>
        <taxon>Euteleostomi</taxon>
        <taxon>Mammalia</taxon>
        <taxon>Eutheria</taxon>
        <taxon>Laurasiatheria</taxon>
        <taxon>Artiodactyla</taxon>
        <taxon>Ruminantia</taxon>
        <taxon>Pecora</taxon>
        <taxon>Cervidae</taxon>
        <taxon>Odocoileinae</taxon>
        <taxon>Rangifer</taxon>
    </lineage>
</organism>
<feature type="compositionally biased region" description="Low complexity" evidence="1">
    <location>
        <begin position="105"/>
        <end position="114"/>
    </location>
</feature>
<feature type="region of interest" description="Disordered" evidence="1">
    <location>
        <begin position="100"/>
        <end position="142"/>
    </location>
</feature>
<feature type="region of interest" description="Disordered" evidence="1">
    <location>
        <begin position="75"/>
        <end position="94"/>
    </location>
</feature>
<sequence>MRLGVGPRREGGCSSPSPERPGCCADGVGVSSGGPAACEPARPPSASSAPQASGRGPGCPEGASSGGFLRLSRRLLPRGIGPQTRRGAGGGLRRHRALWERRAARGATPGPAGASEKTRSRGLRPPLRESGAPETTAANRKRLDTGAIGVVHPLGPSSRFPQYSSSVQQFLERFLKKNTILLSSWLGCATQALTGSSQGIRWVSI</sequence>
<name>A0ABN8YIG0_RANTA</name>
<keyword evidence="3" id="KW-1185">Reference proteome</keyword>
<evidence type="ECO:0000256" key="1">
    <source>
        <dbReference type="SAM" id="MobiDB-lite"/>
    </source>
</evidence>
<feature type="region of interest" description="Disordered" evidence="1">
    <location>
        <begin position="1"/>
        <end position="66"/>
    </location>
</feature>
<dbReference type="EMBL" id="OX459938">
    <property type="protein sequence ID" value="CAI9160886.1"/>
    <property type="molecule type" value="Genomic_DNA"/>
</dbReference>
<gene>
    <name evidence="2" type="ORF">MRATA1EN1_LOCUS9848</name>
</gene>
<protein>
    <submittedName>
        <fullName evidence="2">Uncharacterized protein</fullName>
    </submittedName>
</protein>
<dbReference type="Proteomes" id="UP001176941">
    <property type="component" value="Chromosome 2"/>
</dbReference>
<proteinExistence type="predicted"/>
<reference evidence="2" key="1">
    <citation type="submission" date="2023-04" db="EMBL/GenBank/DDBJ databases">
        <authorList>
            <consortium name="ELIXIR-Norway"/>
        </authorList>
    </citation>
    <scope>NUCLEOTIDE SEQUENCE [LARGE SCALE GENOMIC DNA]</scope>
</reference>
<evidence type="ECO:0000313" key="2">
    <source>
        <dbReference type="EMBL" id="CAI9160886.1"/>
    </source>
</evidence>
<evidence type="ECO:0000313" key="3">
    <source>
        <dbReference type="Proteomes" id="UP001176941"/>
    </source>
</evidence>
<feature type="compositionally biased region" description="Low complexity" evidence="1">
    <location>
        <begin position="35"/>
        <end position="54"/>
    </location>
</feature>
<accession>A0ABN8YIG0</accession>